<reference evidence="2" key="1">
    <citation type="submission" date="2021-12" db="EMBL/GenBank/DDBJ databases">
        <authorList>
            <person name="Zaccaron A."/>
            <person name="Stergiopoulos I."/>
        </authorList>
    </citation>
    <scope>NUCLEOTIDE SEQUENCE</scope>
    <source>
        <strain evidence="2">Race5_Kim</strain>
    </source>
</reference>
<protein>
    <submittedName>
        <fullName evidence="2">Uncharacterized protein</fullName>
    </submittedName>
</protein>
<dbReference type="Proteomes" id="UP000756132">
    <property type="component" value="Chromosome 1"/>
</dbReference>
<sequence>MLTNRERYLENRPIYLGFIAPVIISIQARPTYIVDERHEGIYSNRKRVSALAPLAERMRNAVMNAPDRSSSAPPDLNTSSDPRPGSLLSVVPALTHDGASGSTPSSPDLPSELNPRTPSLMEGQSIYSSEEQTDEDEAGSARAEDFPSPPGSSGEKEAESETREVGEEEDSR</sequence>
<dbReference type="KEGG" id="ffu:CLAFUR5_01678"/>
<feature type="compositionally biased region" description="Basic and acidic residues" evidence="1">
    <location>
        <begin position="154"/>
        <end position="165"/>
    </location>
</feature>
<feature type="compositionally biased region" description="Polar residues" evidence="1">
    <location>
        <begin position="67"/>
        <end position="81"/>
    </location>
</feature>
<proteinExistence type="predicted"/>
<evidence type="ECO:0000313" key="3">
    <source>
        <dbReference type="Proteomes" id="UP000756132"/>
    </source>
</evidence>
<feature type="region of interest" description="Disordered" evidence="1">
    <location>
        <begin position="64"/>
        <end position="172"/>
    </location>
</feature>
<dbReference type="RefSeq" id="XP_047757022.1">
    <property type="nucleotide sequence ID" value="XM_047900826.1"/>
</dbReference>
<reference evidence="2" key="2">
    <citation type="journal article" date="2022" name="Microb. Genom.">
        <title>A chromosome-scale genome assembly of the tomato pathogen Cladosporium fulvum reveals a compartmentalized genome architecture and the presence of a dispensable chromosome.</title>
        <authorList>
            <person name="Zaccaron A.Z."/>
            <person name="Chen L.H."/>
            <person name="Samaras A."/>
            <person name="Stergiopoulos I."/>
        </authorList>
    </citation>
    <scope>NUCLEOTIDE SEQUENCE</scope>
    <source>
        <strain evidence="2">Race5_Kim</strain>
    </source>
</reference>
<evidence type="ECO:0000313" key="2">
    <source>
        <dbReference type="EMBL" id="UJO12656.1"/>
    </source>
</evidence>
<organism evidence="2 3">
    <name type="scientific">Passalora fulva</name>
    <name type="common">Tomato leaf mold</name>
    <name type="synonym">Cladosporium fulvum</name>
    <dbReference type="NCBI Taxonomy" id="5499"/>
    <lineage>
        <taxon>Eukaryota</taxon>
        <taxon>Fungi</taxon>
        <taxon>Dikarya</taxon>
        <taxon>Ascomycota</taxon>
        <taxon>Pezizomycotina</taxon>
        <taxon>Dothideomycetes</taxon>
        <taxon>Dothideomycetidae</taxon>
        <taxon>Mycosphaerellales</taxon>
        <taxon>Mycosphaerellaceae</taxon>
        <taxon>Fulvia</taxon>
    </lineage>
</organism>
<gene>
    <name evidence="2" type="ORF">CLAFUR5_01678</name>
</gene>
<dbReference type="EMBL" id="CP090163">
    <property type="protein sequence ID" value="UJO12656.1"/>
    <property type="molecule type" value="Genomic_DNA"/>
</dbReference>
<name>A0A9Q8L8C3_PASFU</name>
<accession>A0A9Q8L8C3</accession>
<dbReference type="GeneID" id="71981556"/>
<evidence type="ECO:0000256" key="1">
    <source>
        <dbReference type="SAM" id="MobiDB-lite"/>
    </source>
</evidence>
<keyword evidence="3" id="KW-1185">Reference proteome</keyword>
<dbReference type="AlphaFoldDB" id="A0A9Q8L8C3"/>